<organism evidence="1 2">
    <name type="scientific">Neisseria bacilliformis ATCC BAA-1200</name>
    <dbReference type="NCBI Taxonomy" id="888742"/>
    <lineage>
        <taxon>Bacteria</taxon>
        <taxon>Pseudomonadati</taxon>
        <taxon>Pseudomonadota</taxon>
        <taxon>Betaproteobacteria</taxon>
        <taxon>Neisseriales</taxon>
        <taxon>Neisseriaceae</taxon>
        <taxon>Neisseria</taxon>
    </lineage>
</organism>
<gene>
    <name evidence="1" type="ORF">HMPREF9123_1856</name>
</gene>
<dbReference type="AlphaFoldDB" id="F2BDP2"/>
<dbReference type="OrthoDB" id="5361365at2"/>
<accession>F2BDP2</accession>
<reference evidence="1 2" key="1">
    <citation type="submission" date="2011-02" db="EMBL/GenBank/DDBJ databases">
        <authorList>
            <person name="Muzny D."/>
            <person name="Qin X."/>
            <person name="Deng J."/>
            <person name="Jiang H."/>
            <person name="Liu Y."/>
            <person name="Qu J."/>
            <person name="Song X.-Z."/>
            <person name="Zhang L."/>
            <person name="Thornton R."/>
            <person name="Coyle M."/>
            <person name="Francisco L."/>
            <person name="Jackson L."/>
            <person name="Javaid M."/>
            <person name="Korchina V."/>
            <person name="Kovar C."/>
            <person name="Mata R."/>
            <person name="Mathew T."/>
            <person name="Ngo R."/>
            <person name="Nguyen L."/>
            <person name="Nguyen N."/>
            <person name="Okwuonu G."/>
            <person name="Ongeri F."/>
            <person name="Pham C."/>
            <person name="Simmons D."/>
            <person name="Wilczek-Boney K."/>
            <person name="Hale W."/>
            <person name="Jakkamsetti A."/>
            <person name="Pham P."/>
            <person name="Ruth R."/>
            <person name="San Lucas F."/>
            <person name="Warren J."/>
            <person name="Zhang J."/>
            <person name="Zhao Z."/>
            <person name="Zhou C."/>
            <person name="Zhu D."/>
            <person name="Lee S."/>
            <person name="Bess C."/>
            <person name="Blankenburg K."/>
            <person name="Forbes L."/>
            <person name="Fu Q."/>
            <person name="Gubbala S."/>
            <person name="Hirani K."/>
            <person name="Jayaseelan J.C."/>
            <person name="Lara F."/>
            <person name="Munidasa M."/>
            <person name="Palculict T."/>
            <person name="Patil S."/>
            <person name="Pu L.-L."/>
            <person name="Saada N."/>
            <person name="Tang L."/>
            <person name="Weissenberger G."/>
            <person name="Zhu Y."/>
            <person name="Hemphill L."/>
            <person name="Shang Y."/>
            <person name="Youmans B."/>
            <person name="Ayvaz T."/>
            <person name="Ross M."/>
            <person name="Santibanez J."/>
            <person name="Aqrawi P."/>
            <person name="Gross S."/>
            <person name="Joshi V."/>
            <person name="Fowler G."/>
            <person name="Nazareth L."/>
            <person name="Reid J."/>
            <person name="Worley K."/>
            <person name="Petrosino J."/>
            <person name="Highlander S."/>
            <person name="Gibbs R."/>
        </authorList>
    </citation>
    <scope>NUCLEOTIDE SEQUENCE [LARGE SCALE GENOMIC DNA]</scope>
    <source>
        <strain evidence="1 2">ATCC BAA-1200</strain>
    </source>
</reference>
<comment type="caution">
    <text evidence="1">The sequence shown here is derived from an EMBL/GenBank/DDBJ whole genome shotgun (WGS) entry which is preliminary data.</text>
</comment>
<dbReference type="HOGENOM" id="CLU_112424_1_0_4"/>
<keyword evidence="2" id="KW-1185">Reference proteome</keyword>
<proteinExistence type="predicted"/>
<evidence type="ECO:0000313" key="1">
    <source>
        <dbReference type="EMBL" id="EGF10448.1"/>
    </source>
</evidence>
<dbReference type="Proteomes" id="UP000004105">
    <property type="component" value="Unassembled WGS sequence"/>
</dbReference>
<name>F2BDP2_9NEIS</name>
<sequence>MIKGGKGGGNTTTGLHFEHRTDIKRLFEQIDGYSLKESENKTGYEIWFNGEKLAYCFKKRELYRFLEQEPYNVKWQDHLSKRLEPDNALFVIVRDTLFIIEIKFQQVEGSVDEKLQTCDFKRKQYTKLVHNLGWRVEYVYVLSDWFKQEKYKDTLDYIHSMNCHYLFNEIPLKWLGLPNK</sequence>
<dbReference type="RefSeq" id="WP_007342862.1">
    <property type="nucleotide sequence ID" value="NZ_GL878494.1"/>
</dbReference>
<evidence type="ECO:0000313" key="2">
    <source>
        <dbReference type="Proteomes" id="UP000004105"/>
    </source>
</evidence>
<protein>
    <submittedName>
        <fullName evidence="1">Uncharacterized protein</fullName>
    </submittedName>
</protein>
<dbReference type="EMBL" id="AFAY01000037">
    <property type="protein sequence ID" value="EGF10448.1"/>
    <property type="molecule type" value="Genomic_DNA"/>
</dbReference>